<evidence type="ECO:0000256" key="12">
    <source>
        <dbReference type="HAMAP-Rule" id="MF_00454"/>
    </source>
</evidence>
<comment type="subcellular location">
    <subcellularLocation>
        <location evidence="1 12">Cell membrane</location>
        <topology evidence="1 12">Multi-pass membrane protein</topology>
    </subcellularLocation>
</comment>
<sequence>MRREDLRICLAVGCGAALGSLLRFFVTVGVGVWPVLPLLGATAAVNVVGSFIIGFFARISGPAGSLSIGPVGRQFVMGGLCGGLTTFSALSLETFLLLGDSPGLAAVYLTAVVLLSLGAVLGGHALAARHGR</sequence>
<evidence type="ECO:0000313" key="14">
    <source>
        <dbReference type="Proteomes" id="UP000588017"/>
    </source>
</evidence>
<dbReference type="GO" id="GO:0046872">
    <property type="term" value="F:metal ion binding"/>
    <property type="evidence" value="ECO:0007669"/>
    <property type="project" value="UniProtKB-KW"/>
</dbReference>
<keyword evidence="12" id="KW-0813">Transport</keyword>
<evidence type="ECO:0000256" key="9">
    <source>
        <dbReference type="ARBA" id="ARBA00023303"/>
    </source>
</evidence>
<dbReference type="Proteomes" id="UP000588017">
    <property type="component" value="Unassembled WGS sequence"/>
</dbReference>
<evidence type="ECO:0000313" key="13">
    <source>
        <dbReference type="EMBL" id="MBB6166944.1"/>
    </source>
</evidence>
<keyword evidence="14" id="KW-1185">Reference proteome</keyword>
<evidence type="ECO:0000256" key="7">
    <source>
        <dbReference type="ARBA" id="ARBA00023065"/>
    </source>
</evidence>
<evidence type="ECO:0000256" key="3">
    <source>
        <dbReference type="ARBA" id="ARBA00022519"/>
    </source>
</evidence>
<feature type="transmembrane region" description="Helical" evidence="12">
    <location>
        <begin position="76"/>
        <end position="99"/>
    </location>
</feature>
<keyword evidence="9 12" id="KW-0407">Ion channel</keyword>
<evidence type="ECO:0000256" key="8">
    <source>
        <dbReference type="ARBA" id="ARBA00023136"/>
    </source>
</evidence>
<evidence type="ECO:0000256" key="10">
    <source>
        <dbReference type="ARBA" id="ARBA00035120"/>
    </source>
</evidence>
<feature type="binding site" evidence="12">
    <location>
        <position position="82"/>
    </location>
    <ligand>
        <name>Na(+)</name>
        <dbReference type="ChEBI" id="CHEBI:29101"/>
        <note>structural</note>
    </ligand>
</feature>
<dbReference type="EMBL" id="JACHEH010000001">
    <property type="protein sequence ID" value="MBB6166944.1"/>
    <property type="molecule type" value="Genomic_DNA"/>
</dbReference>
<evidence type="ECO:0000256" key="11">
    <source>
        <dbReference type="ARBA" id="ARBA00035585"/>
    </source>
</evidence>
<evidence type="ECO:0000256" key="2">
    <source>
        <dbReference type="ARBA" id="ARBA00022475"/>
    </source>
</evidence>
<dbReference type="HAMAP" id="MF_00454">
    <property type="entry name" value="FluC"/>
    <property type="match status" value="1"/>
</dbReference>
<feature type="binding site" evidence="12">
    <location>
        <position position="85"/>
    </location>
    <ligand>
        <name>Na(+)</name>
        <dbReference type="ChEBI" id="CHEBI:29101"/>
        <note>structural</note>
    </ligand>
</feature>
<gene>
    <name evidence="12" type="primary">fluC</name>
    <name evidence="12" type="synonym">crcB</name>
    <name evidence="13" type="ORF">HNQ73_000552</name>
</gene>
<dbReference type="GO" id="GO:0005886">
    <property type="term" value="C:plasma membrane"/>
    <property type="evidence" value="ECO:0007669"/>
    <property type="project" value="UniProtKB-SubCell"/>
</dbReference>
<comment type="similarity">
    <text evidence="10 12">Belongs to the fluoride channel Fluc/FEX (TC 1.A.43) family.</text>
</comment>
<protein>
    <recommendedName>
        <fullName evidence="12">Fluoride-specific ion channel FluC</fullName>
    </recommendedName>
</protein>
<evidence type="ECO:0000256" key="1">
    <source>
        <dbReference type="ARBA" id="ARBA00004651"/>
    </source>
</evidence>
<keyword evidence="8 12" id="KW-0472">Membrane</keyword>
<accession>A0A841K7U4</accession>
<dbReference type="GO" id="GO:0062054">
    <property type="term" value="F:fluoride channel activity"/>
    <property type="evidence" value="ECO:0007669"/>
    <property type="project" value="UniProtKB-UniRule"/>
</dbReference>
<dbReference type="GO" id="GO:0140114">
    <property type="term" value="P:cellular detoxification of fluoride"/>
    <property type="evidence" value="ECO:0007669"/>
    <property type="project" value="UniProtKB-UniRule"/>
</dbReference>
<comment type="catalytic activity">
    <reaction evidence="11">
        <text>fluoride(in) = fluoride(out)</text>
        <dbReference type="Rhea" id="RHEA:76159"/>
        <dbReference type="ChEBI" id="CHEBI:17051"/>
    </reaction>
    <physiologicalReaction direction="left-to-right" evidence="11">
        <dbReference type="Rhea" id="RHEA:76160"/>
    </physiologicalReaction>
</comment>
<comment type="function">
    <text evidence="12">Fluoride-specific ion channel. Important for reducing fluoride concentration in the cell, thus reducing its toxicity.</text>
</comment>
<reference evidence="13 14" key="1">
    <citation type="submission" date="2020-08" db="EMBL/GenBank/DDBJ databases">
        <title>Genomic Encyclopedia of Type Strains, Phase IV (KMG-IV): sequencing the most valuable type-strain genomes for metagenomic binning, comparative biology and taxonomic classification.</title>
        <authorList>
            <person name="Goeker M."/>
        </authorList>
    </citation>
    <scope>NUCLEOTIDE SEQUENCE [LARGE SCALE GENOMIC DNA]</scope>
    <source>
        <strain evidence="13 14">DSM 101465</strain>
    </source>
</reference>
<keyword evidence="5 12" id="KW-1133">Transmembrane helix</keyword>
<evidence type="ECO:0000256" key="6">
    <source>
        <dbReference type="ARBA" id="ARBA00023053"/>
    </source>
</evidence>
<feature type="transmembrane region" description="Helical" evidence="12">
    <location>
        <begin position="7"/>
        <end position="26"/>
    </location>
</feature>
<keyword evidence="2 12" id="KW-1003">Cell membrane</keyword>
<comment type="caution">
    <text evidence="13">The sequence shown here is derived from an EMBL/GenBank/DDBJ whole genome shotgun (WGS) entry which is preliminary data.</text>
</comment>
<keyword evidence="4 12" id="KW-0812">Transmembrane</keyword>
<evidence type="ECO:0000256" key="4">
    <source>
        <dbReference type="ARBA" id="ARBA00022692"/>
    </source>
</evidence>
<dbReference type="InterPro" id="IPR003691">
    <property type="entry name" value="FluC"/>
</dbReference>
<keyword evidence="3" id="KW-0997">Cell inner membrane</keyword>
<comment type="activity regulation">
    <text evidence="12">Na(+) is not transported, but it plays an essential structural role and its presence is essential for fluoride channel function.</text>
</comment>
<feature type="transmembrane region" description="Helical" evidence="12">
    <location>
        <begin position="105"/>
        <end position="127"/>
    </location>
</feature>
<dbReference type="RefSeq" id="WP_183331984.1">
    <property type="nucleotide sequence ID" value="NZ_BMHX01000001.1"/>
</dbReference>
<evidence type="ECO:0000256" key="5">
    <source>
        <dbReference type="ARBA" id="ARBA00022989"/>
    </source>
</evidence>
<organism evidence="13 14">
    <name type="scientific">Chelatococcus composti</name>
    <dbReference type="NCBI Taxonomy" id="1743235"/>
    <lineage>
        <taxon>Bacteria</taxon>
        <taxon>Pseudomonadati</taxon>
        <taxon>Pseudomonadota</taxon>
        <taxon>Alphaproteobacteria</taxon>
        <taxon>Hyphomicrobiales</taxon>
        <taxon>Chelatococcaceae</taxon>
        <taxon>Chelatococcus</taxon>
    </lineage>
</organism>
<dbReference type="Pfam" id="PF02537">
    <property type="entry name" value="CRCB"/>
    <property type="match status" value="1"/>
</dbReference>
<keyword evidence="7 12" id="KW-0406">Ion transport</keyword>
<keyword evidence="12" id="KW-0479">Metal-binding</keyword>
<keyword evidence="6 12" id="KW-0915">Sodium</keyword>
<dbReference type="AlphaFoldDB" id="A0A841K7U4"/>
<proteinExistence type="inferred from homology"/>
<feature type="transmembrane region" description="Helical" evidence="12">
    <location>
        <begin position="32"/>
        <end position="56"/>
    </location>
</feature>
<name>A0A841K7U4_9HYPH</name>